<keyword evidence="1" id="KW-0472">Membrane</keyword>
<dbReference type="EMBL" id="JAJHJB010000002">
    <property type="protein sequence ID" value="MCC5464229.1"/>
    <property type="molecule type" value="Genomic_DNA"/>
</dbReference>
<keyword evidence="1" id="KW-1133">Transmembrane helix</keyword>
<comment type="caution">
    <text evidence="2">The sequence shown here is derived from an EMBL/GenBank/DDBJ whole genome shotgun (WGS) entry which is preliminary data.</text>
</comment>
<organism evidence="2 3">
    <name type="scientific">Pelosinus baikalensis</name>
    <dbReference type="NCBI Taxonomy" id="2892015"/>
    <lineage>
        <taxon>Bacteria</taxon>
        <taxon>Bacillati</taxon>
        <taxon>Bacillota</taxon>
        <taxon>Negativicutes</taxon>
        <taxon>Selenomonadales</taxon>
        <taxon>Sporomusaceae</taxon>
        <taxon>Pelosinus</taxon>
    </lineage>
</organism>
<gene>
    <name evidence="2" type="ORF">LMF89_02475</name>
</gene>
<evidence type="ECO:0000313" key="2">
    <source>
        <dbReference type="EMBL" id="MCC5464229.1"/>
    </source>
</evidence>
<dbReference type="RefSeq" id="WP_229533737.1">
    <property type="nucleotide sequence ID" value="NZ_JAJHJB010000002.1"/>
</dbReference>
<keyword evidence="1" id="KW-0812">Transmembrane</keyword>
<evidence type="ECO:0000256" key="1">
    <source>
        <dbReference type="SAM" id="Phobius"/>
    </source>
</evidence>
<dbReference type="Pfam" id="PF09527">
    <property type="entry name" value="ATPase_gene1"/>
    <property type="match status" value="1"/>
</dbReference>
<reference evidence="2" key="1">
    <citation type="submission" date="2021-11" db="EMBL/GenBank/DDBJ databases">
        <title>Description of a new species Pelosinus isolated from the bottom sediments of Lake Baikal.</title>
        <authorList>
            <person name="Zakharyuk A."/>
        </authorList>
    </citation>
    <scope>NUCLEOTIDE SEQUENCE</scope>
    <source>
        <strain evidence="2">Bkl1</strain>
    </source>
</reference>
<feature type="transmembrane region" description="Helical" evidence="1">
    <location>
        <begin position="42"/>
        <end position="63"/>
    </location>
</feature>
<feature type="transmembrane region" description="Helical" evidence="1">
    <location>
        <begin position="12"/>
        <end position="36"/>
    </location>
</feature>
<protein>
    <submittedName>
        <fullName evidence="2">AtpZ/AtpI family protein</fullName>
    </submittedName>
</protein>
<keyword evidence="3" id="KW-1185">Reference proteome</keyword>
<dbReference type="InterPro" id="IPR032820">
    <property type="entry name" value="ATPase_put"/>
</dbReference>
<sequence>MRKDKNTLLSAFNTAASIGFYFVSSVAAGILLGRFVDGYFSIAPWGTVWGIVLGMIAGMWSIYKKVVGGK</sequence>
<name>A0ABS8HQZ9_9FIRM</name>
<proteinExistence type="predicted"/>
<evidence type="ECO:0000313" key="3">
    <source>
        <dbReference type="Proteomes" id="UP001165492"/>
    </source>
</evidence>
<accession>A0ABS8HQZ9</accession>
<dbReference type="Proteomes" id="UP001165492">
    <property type="component" value="Unassembled WGS sequence"/>
</dbReference>